<name>F6EHI0_HOYSD</name>
<reference evidence="4 5" key="1">
    <citation type="journal article" date="2011" name="J. Bacteriol.">
        <title>Complete genome sequence of Amycolicicoccus subflavus DQS3-9A1T, an actinomycete isolated from crude oil-polluted soil.</title>
        <authorList>
            <person name="Cai M."/>
            <person name="Chen W.M."/>
            <person name="Nie Y."/>
            <person name="Chi C.Q."/>
            <person name="Wang Y.N."/>
            <person name="Tang Y.Q."/>
            <person name="Li G.Y."/>
            <person name="Wu X.L."/>
        </authorList>
    </citation>
    <scope>NUCLEOTIDE SEQUENCE [LARGE SCALE GENOMIC DNA]</scope>
    <source>
        <strain evidence="5">DSM 45089 / DQS3-9A1</strain>
    </source>
</reference>
<organism evidence="4 5">
    <name type="scientific">Hoyosella subflava (strain DSM 45089 / JCM 17490 / NBRC 109087 / DQS3-9A1)</name>
    <name type="common">Amycolicicoccus subflavus</name>
    <dbReference type="NCBI Taxonomy" id="443218"/>
    <lineage>
        <taxon>Bacteria</taxon>
        <taxon>Bacillati</taxon>
        <taxon>Actinomycetota</taxon>
        <taxon>Actinomycetes</taxon>
        <taxon>Mycobacteriales</taxon>
        <taxon>Hoyosellaceae</taxon>
        <taxon>Hoyosella</taxon>
    </lineage>
</organism>
<protein>
    <submittedName>
        <fullName evidence="4">Putative dehydrogenase</fullName>
    </submittedName>
</protein>
<dbReference type="HOGENOM" id="CLU_035117_2_1_11"/>
<dbReference type="InterPro" id="IPR048666">
    <property type="entry name" value="RedAm-like_C"/>
</dbReference>
<dbReference type="GO" id="GO:0140673">
    <property type="term" value="P:transcription elongation-coupled chromatin remodeling"/>
    <property type="evidence" value="ECO:0007669"/>
    <property type="project" value="TreeGrafter"/>
</dbReference>
<proteinExistence type="predicted"/>
<keyword evidence="5" id="KW-1185">Reference proteome</keyword>
<gene>
    <name evidence="4" type="ordered locus">AS9A_3908</name>
</gene>
<dbReference type="eggNOG" id="COG2084">
    <property type="taxonomic scope" value="Bacteria"/>
</dbReference>
<dbReference type="AlphaFoldDB" id="F6EHI0"/>
<dbReference type="GO" id="GO:0000785">
    <property type="term" value="C:chromatin"/>
    <property type="evidence" value="ECO:0007669"/>
    <property type="project" value="TreeGrafter"/>
</dbReference>
<dbReference type="Gene3D" id="1.10.1040.10">
    <property type="entry name" value="N-(1-d-carboxylethyl)-l-norvaline Dehydrogenase, domain 2"/>
    <property type="match status" value="1"/>
</dbReference>
<dbReference type="GO" id="GO:0003677">
    <property type="term" value="F:DNA binding"/>
    <property type="evidence" value="ECO:0007669"/>
    <property type="project" value="TreeGrafter"/>
</dbReference>
<feature type="domain" description="NADPH-dependent reductive aminase-like C-terminal" evidence="3">
    <location>
        <begin position="190"/>
        <end position="305"/>
    </location>
</feature>
<dbReference type="PANTHER" id="PTHR43580">
    <property type="entry name" value="OXIDOREDUCTASE GLYR1-RELATED"/>
    <property type="match status" value="1"/>
</dbReference>
<dbReference type="STRING" id="443218.AS9A_3908"/>
<evidence type="ECO:0000259" key="3">
    <source>
        <dbReference type="Pfam" id="PF21761"/>
    </source>
</evidence>
<feature type="region of interest" description="Disordered" evidence="1">
    <location>
        <begin position="1"/>
        <end position="33"/>
    </location>
</feature>
<dbReference type="SUPFAM" id="SSF51735">
    <property type="entry name" value="NAD(P)-binding Rossmann-fold domains"/>
    <property type="match status" value="1"/>
</dbReference>
<evidence type="ECO:0000313" key="4">
    <source>
        <dbReference type="EMBL" id="AEF42344.1"/>
    </source>
</evidence>
<dbReference type="InterPro" id="IPR006115">
    <property type="entry name" value="6PGDH_NADP-bd"/>
</dbReference>
<evidence type="ECO:0000313" key="5">
    <source>
        <dbReference type="Proteomes" id="UP000009235"/>
    </source>
</evidence>
<feature type="domain" description="6-phosphogluconate dehydrogenase NADP-binding" evidence="2">
    <location>
        <begin position="35"/>
        <end position="178"/>
    </location>
</feature>
<dbReference type="InterPro" id="IPR051265">
    <property type="entry name" value="HIBADH-related_NP60_sf"/>
</dbReference>
<dbReference type="Pfam" id="PF21761">
    <property type="entry name" value="RedAm-like_C"/>
    <property type="match status" value="1"/>
</dbReference>
<dbReference type="InterPro" id="IPR036291">
    <property type="entry name" value="NAD(P)-bd_dom_sf"/>
</dbReference>
<dbReference type="EMBL" id="CP002786">
    <property type="protein sequence ID" value="AEF42344.1"/>
    <property type="molecule type" value="Genomic_DNA"/>
</dbReference>
<evidence type="ECO:0000256" key="1">
    <source>
        <dbReference type="SAM" id="MobiDB-lite"/>
    </source>
</evidence>
<dbReference type="GO" id="GO:0031491">
    <property type="term" value="F:nucleosome binding"/>
    <property type="evidence" value="ECO:0007669"/>
    <property type="project" value="TreeGrafter"/>
</dbReference>
<dbReference type="PANTHER" id="PTHR43580:SF2">
    <property type="entry name" value="CYTOKINE-LIKE NUCLEAR FACTOR N-PAC"/>
    <property type="match status" value="1"/>
</dbReference>
<dbReference type="Proteomes" id="UP000009235">
    <property type="component" value="Chromosome"/>
</dbReference>
<dbReference type="GO" id="GO:0016491">
    <property type="term" value="F:oxidoreductase activity"/>
    <property type="evidence" value="ECO:0007669"/>
    <property type="project" value="UniProtKB-KW"/>
</dbReference>
<accession>F6EHI0</accession>
<dbReference type="GO" id="GO:0050661">
    <property type="term" value="F:NADP binding"/>
    <property type="evidence" value="ECO:0007669"/>
    <property type="project" value="InterPro"/>
</dbReference>
<evidence type="ECO:0000259" key="2">
    <source>
        <dbReference type="Pfam" id="PF03446"/>
    </source>
</evidence>
<dbReference type="KEGG" id="asd:AS9A_3908"/>
<dbReference type="InterPro" id="IPR013328">
    <property type="entry name" value="6PGD_dom2"/>
</dbReference>
<sequence length="323" mass="34990">MEVANSIDDENQRRDRLPERRPTTRIHMPSTAPSVTVIGLGPMGQAITQALLNAGTAVTVWNRTPRKADGMAALGAKRAETVAEALDANDVAILSLTHYQAMYDVLSHAAGHLSGKTIVNLSSDSPQKTRAGARWVLDHGGSFLTGAFMSQGDDITHPLSYVFYSGPDEVFRAVMDLLIPLSPAEYLGADYGLAQLYYQGLLTIFHPFVLAYEQALATIGQSGGDVDRFTPYARRFMDSIKDFMDYFTAEAKNGGWGDVASLRMMHAGAQHVIDTSNDAGVAPPLTHTVQDVYARAIAASTEARPVRSYELISEVELSSGKRP</sequence>
<dbReference type="Gene3D" id="3.40.50.720">
    <property type="entry name" value="NAD(P)-binding Rossmann-like Domain"/>
    <property type="match status" value="1"/>
</dbReference>
<feature type="compositionally biased region" description="Basic and acidic residues" evidence="1">
    <location>
        <begin position="10"/>
        <end position="22"/>
    </location>
</feature>
<dbReference type="Pfam" id="PF03446">
    <property type="entry name" value="NAD_binding_2"/>
    <property type="match status" value="1"/>
</dbReference>